<accession>A0AAU9T307</accession>
<dbReference type="PANTHER" id="PTHR15004:SF0">
    <property type="entry name" value="GLUTAMYL-TRNA(GLN) AMIDOTRANSFERASE SUBUNIT C, MITOCHONDRIAL"/>
    <property type="match status" value="1"/>
</dbReference>
<dbReference type="InterPro" id="IPR036113">
    <property type="entry name" value="Asp/Glu-ADT_sf_sub_c"/>
</dbReference>
<gene>
    <name evidence="1" type="ORF">TAV2_LOCUS23085</name>
</gene>
<dbReference type="GO" id="GO:0006450">
    <property type="term" value="P:regulation of translational fidelity"/>
    <property type="evidence" value="ECO:0007669"/>
    <property type="project" value="InterPro"/>
</dbReference>
<evidence type="ECO:0008006" key="3">
    <source>
        <dbReference type="Google" id="ProtNLM"/>
    </source>
</evidence>
<dbReference type="EMBL" id="OU466863">
    <property type="protein sequence ID" value="CAH2077119.1"/>
    <property type="molecule type" value="Genomic_DNA"/>
</dbReference>
<dbReference type="AlphaFoldDB" id="A0AAU9T307"/>
<organism evidence="1 2">
    <name type="scientific">Thlaspi arvense</name>
    <name type="common">Field penny-cress</name>
    <dbReference type="NCBI Taxonomy" id="13288"/>
    <lineage>
        <taxon>Eukaryota</taxon>
        <taxon>Viridiplantae</taxon>
        <taxon>Streptophyta</taxon>
        <taxon>Embryophyta</taxon>
        <taxon>Tracheophyta</taxon>
        <taxon>Spermatophyta</taxon>
        <taxon>Magnoliopsida</taxon>
        <taxon>eudicotyledons</taxon>
        <taxon>Gunneridae</taxon>
        <taxon>Pentapetalae</taxon>
        <taxon>rosids</taxon>
        <taxon>malvids</taxon>
        <taxon>Brassicales</taxon>
        <taxon>Brassicaceae</taxon>
        <taxon>Thlaspideae</taxon>
        <taxon>Thlaspi</taxon>
    </lineage>
</organism>
<evidence type="ECO:0000313" key="1">
    <source>
        <dbReference type="EMBL" id="CAH2077119.1"/>
    </source>
</evidence>
<dbReference type="Proteomes" id="UP000836841">
    <property type="component" value="Chromosome 7"/>
</dbReference>
<proteinExistence type="predicted"/>
<protein>
    <recommendedName>
        <fullName evidence="3">Glutamyl-tRNA(Gln) amidotransferase subunit C, chloroplastic/mitochondrial</fullName>
    </recommendedName>
</protein>
<sequence>MASYPVSTIERGCVFNLAMATRALLAVISASPRTIKIKTSVSSCSSLRLQRYSRKTHRIARSFSSDTNPSLLQPPDVSRLAETARISLTPAEIEECEPKIRQVIDCLSSLSKLEGGNLREDAPETFENRDGIRASIPSFEDAYLKVPKVLNKE</sequence>
<name>A0AAU9T307_THLAR</name>
<dbReference type="PANTHER" id="PTHR15004">
    <property type="entry name" value="GLUTAMYL-TRNA(GLN) AMIDOTRANSFERASE SUBUNIT C, MITOCHONDRIAL"/>
    <property type="match status" value="1"/>
</dbReference>
<evidence type="ECO:0000313" key="2">
    <source>
        <dbReference type="Proteomes" id="UP000836841"/>
    </source>
</evidence>
<reference evidence="1 2" key="1">
    <citation type="submission" date="2022-03" db="EMBL/GenBank/DDBJ databases">
        <authorList>
            <person name="Nunn A."/>
            <person name="Chopra R."/>
            <person name="Nunn A."/>
            <person name="Contreras Garrido A."/>
        </authorList>
    </citation>
    <scope>NUCLEOTIDE SEQUENCE [LARGE SCALE GENOMIC DNA]</scope>
</reference>
<dbReference type="GO" id="GO:0070681">
    <property type="term" value="P:glutaminyl-tRNAGln biosynthesis via transamidation"/>
    <property type="evidence" value="ECO:0007669"/>
    <property type="project" value="TreeGrafter"/>
</dbReference>
<dbReference type="GO" id="GO:0032543">
    <property type="term" value="P:mitochondrial translation"/>
    <property type="evidence" value="ECO:0007669"/>
    <property type="project" value="TreeGrafter"/>
</dbReference>
<dbReference type="GO" id="GO:0005739">
    <property type="term" value="C:mitochondrion"/>
    <property type="evidence" value="ECO:0007669"/>
    <property type="project" value="TreeGrafter"/>
</dbReference>
<dbReference type="SUPFAM" id="SSF141000">
    <property type="entry name" value="Glu-tRNAGln amidotransferase C subunit"/>
    <property type="match status" value="1"/>
</dbReference>
<dbReference type="GO" id="GO:0030956">
    <property type="term" value="C:glutamyl-tRNA(Gln) amidotransferase complex"/>
    <property type="evidence" value="ECO:0007669"/>
    <property type="project" value="TreeGrafter"/>
</dbReference>
<dbReference type="InterPro" id="IPR003837">
    <property type="entry name" value="GatC"/>
</dbReference>
<dbReference type="GO" id="GO:0009507">
    <property type="term" value="C:chloroplast"/>
    <property type="evidence" value="ECO:0007669"/>
    <property type="project" value="TreeGrafter"/>
</dbReference>
<keyword evidence="2" id="KW-1185">Reference proteome</keyword>